<dbReference type="InterPro" id="IPR036393">
    <property type="entry name" value="AceGlu_kinase-like_sf"/>
</dbReference>
<name>A0A1X7E2D2_TRICW</name>
<organism evidence="2 3">
    <name type="scientific">Trinickia caryophylli</name>
    <name type="common">Paraburkholderia caryophylli</name>
    <dbReference type="NCBI Taxonomy" id="28094"/>
    <lineage>
        <taxon>Bacteria</taxon>
        <taxon>Pseudomonadati</taxon>
        <taxon>Pseudomonadota</taxon>
        <taxon>Betaproteobacteria</taxon>
        <taxon>Burkholderiales</taxon>
        <taxon>Burkholderiaceae</taxon>
        <taxon>Trinickia</taxon>
    </lineage>
</organism>
<keyword evidence="2" id="KW-0418">Kinase</keyword>
<dbReference type="OrthoDB" id="8526978at2"/>
<keyword evidence="3" id="KW-1185">Reference proteome</keyword>
<gene>
    <name evidence="2" type="ORF">SAMN06295900_104371</name>
</gene>
<dbReference type="RefSeq" id="WP_085227173.1">
    <property type="nucleotide sequence ID" value="NZ_BSQD01000005.1"/>
</dbReference>
<evidence type="ECO:0000313" key="3">
    <source>
        <dbReference type="Proteomes" id="UP000192911"/>
    </source>
</evidence>
<sequence length="206" mass="22704">MWVVKIGGSLSHDPALRKWLIELVEVGGGRVVIVPGGGDFADKVRQYQAEWRFNDLAAHNMCLLAMTQYALLMQGLVPELVLASSEAKIRRALRDGRVAVWVPTALMRDAPDPMSNWETTSDSLAAWLSTMLNAERLTLVKSCPIDPAEPLESLAAAEVVDRRFLSYVADANYVVEVFNKDNIDGMRDRLPDARAPWAADQPGGTL</sequence>
<protein>
    <submittedName>
        <fullName evidence="2">Amino acid kinase family protein</fullName>
    </submittedName>
</protein>
<dbReference type="Proteomes" id="UP000192911">
    <property type="component" value="Unassembled WGS sequence"/>
</dbReference>
<evidence type="ECO:0000259" key="1">
    <source>
        <dbReference type="Pfam" id="PF00696"/>
    </source>
</evidence>
<dbReference type="SUPFAM" id="SSF53633">
    <property type="entry name" value="Carbamate kinase-like"/>
    <property type="match status" value="1"/>
</dbReference>
<dbReference type="GeneID" id="95551604"/>
<dbReference type="STRING" id="28094.SAMN06295900_104371"/>
<proteinExistence type="predicted"/>
<dbReference type="GO" id="GO:0016301">
    <property type="term" value="F:kinase activity"/>
    <property type="evidence" value="ECO:0007669"/>
    <property type="project" value="UniProtKB-KW"/>
</dbReference>
<evidence type="ECO:0000313" key="2">
    <source>
        <dbReference type="EMBL" id="SMF26098.1"/>
    </source>
</evidence>
<dbReference type="Gene3D" id="3.40.1160.10">
    <property type="entry name" value="Acetylglutamate kinase-like"/>
    <property type="match status" value="1"/>
</dbReference>
<accession>A0A1X7E2D2</accession>
<dbReference type="InterPro" id="IPR001048">
    <property type="entry name" value="Asp/Glu/Uridylate_kinase"/>
</dbReference>
<dbReference type="EMBL" id="FXAH01000004">
    <property type="protein sequence ID" value="SMF26098.1"/>
    <property type="molecule type" value="Genomic_DNA"/>
</dbReference>
<dbReference type="Pfam" id="PF00696">
    <property type="entry name" value="AA_kinase"/>
    <property type="match status" value="1"/>
</dbReference>
<feature type="domain" description="Aspartate/glutamate/uridylate kinase" evidence="1">
    <location>
        <begin position="2"/>
        <end position="142"/>
    </location>
</feature>
<dbReference type="AlphaFoldDB" id="A0A1X7E2D2"/>
<keyword evidence="2" id="KW-0808">Transferase</keyword>
<reference evidence="3" key="1">
    <citation type="submission" date="2017-04" db="EMBL/GenBank/DDBJ databases">
        <authorList>
            <person name="Varghese N."/>
            <person name="Submissions S."/>
        </authorList>
    </citation>
    <scope>NUCLEOTIDE SEQUENCE [LARGE SCALE GENOMIC DNA]</scope>
    <source>
        <strain evidence="3">Ballard 720</strain>
    </source>
</reference>